<dbReference type="AlphaFoldDB" id="A0A937W2X4"/>
<organism evidence="1 2">
    <name type="scientific">Tectimicrobiota bacterium</name>
    <dbReference type="NCBI Taxonomy" id="2528274"/>
    <lineage>
        <taxon>Bacteria</taxon>
        <taxon>Pseudomonadati</taxon>
        <taxon>Nitrospinota/Tectimicrobiota group</taxon>
        <taxon>Candidatus Tectimicrobiota</taxon>
    </lineage>
</organism>
<evidence type="ECO:0000313" key="1">
    <source>
        <dbReference type="EMBL" id="MBM3225233.1"/>
    </source>
</evidence>
<dbReference type="EMBL" id="VGLS01000518">
    <property type="protein sequence ID" value="MBM3225233.1"/>
    <property type="molecule type" value="Genomic_DNA"/>
</dbReference>
<gene>
    <name evidence="1" type="ORF">FJZ47_15725</name>
</gene>
<dbReference type="Pfam" id="PF13584">
    <property type="entry name" value="BatD"/>
    <property type="match status" value="1"/>
</dbReference>
<feature type="non-terminal residue" evidence="1">
    <location>
        <position position="380"/>
    </location>
</feature>
<dbReference type="InterPro" id="IPR025738">
    <property type="entry name" value="BatD"/>
</dbReference>
<dbReference type="PANTHER" id="PTHR40940:SF2">
    <property type="entry name" value="BATD"/>
    <property type="match status" value="1"/>
</dbReference>
<evidence type="ECO:0000313" key="2">
    <source>
        <dbReference type="Proteomes" id="UP000712673"/>
    </source>
</evidence>
<proteinExistence type="predicted"/>
<name>A0A937W2X4_UNCTE</name>
<reference evidence="1" key="1">
    <citation type="submission" date="2019-03" db="EMBL/GenBank/DDBJ databases">
        <title>Lake Tanganyika Metagenome-Assembled Genomes (MAGs).</title>
        <authorList>
            <person name="Tran P."/>
        </authorList>
    </citation>
    <scope>NUCLEOTIDE SEQUENCE</scope>
    <source>
        <strain evidence="1">K_DeepCast_65m_m2_066</strain>
    </source>
</reference>
<comment type="caution">
    <text evidence="1">The sequence shown here is derived from an EMBL/GenBank/DDBJ whole genome shotgun (WGS) entry which is preliminary data.</text>
</comment>
<dbReference type="PANTHER" id="PTHR40940">
    <property type="entry name" value="PROTEIN BATD-RELATED"/>
    <property type="match status" value="1"/>
</dbReference>
<sequence>MWVHSQRPRRVSPWVRPLLVYVCWSLCLCGLLPYAQAAPAVTLQARLAETAIYLGESTSLELRISGIRNPPVPELTHPAIEISSAGGQNFSNSSYSMINGQVRQTEDFGHVARYLLRPHQAGALDIPPIVLVHEGQTYRSNPLTLQVQRPAAQDTLLVEVLISKPSYVLGETVTLTLDLSLRKLVTSGAPLDADPFFREQPPHLQIPWFESLGDWKTTDLKTFAQPFLGNQQRPGFAINDYRRDGMFQSSPLTFTLPRRSSTRTTASGAAEYFTYQLQKHFRPVQTGIQSIPPVTVKANLPTQVDARGRALRTEKFVGSSAPLTVEIRPVPSTGQPASFRGAVGRFQLDVDVNPKILRVGDPLSLSLTLRGEGLLETVHP</sequence>
<dbReference type="Proteomes" id="UP000712673">
    <property type="component" value="Unassembled WGS sequence"/>
</dbReference>
<protein>
    <submittedName>
        <fullName evidence="1">Protein BatD</fullName>
    </submittedName>
</protein>
<accession>A0A937W2X4</accession>